<feature type="domain" description="RecA family profile 2" evidence="14">
    <location>
        <begin position="204"/>
        <end position="277"/>
    </location>
</feature>
<keyword evidence="6 10" id="KW-0238">DNA-binding</keyword>
<dbReference type="PANTHER" id="PTHR45900:SF1">
    <property type="entry name" value="MITOCHONDRIAL DNA REPAIR PROTEIN RECA HOMOLOG-RELATED"/>
    <property type="match status" value="1"/>
</dbReference>
<dbReference type="SUPFAM" id="SSF54752">
    <property type="entry name" value="RecA protein, C-terminal domain"/>
    <property type="match status" value="1"/>
</dbReference>
<protein>
    <recommendedName>
        <fullName evidence="2 10">Protein RecA</fullName>
    </recommendedName>
    <alternativeName>
        <fullName evidence="10 11">Recombinase A</fullName>
    </alternativeName>
</protein>
<dbReference type="Gene3D" id="3.40.50.300">
    <property type="entry name" value="P-loop containing nucleotide triphosphate hydrolases"/>
    <property type="match status" value="1"/>
</dbReference>
<evidence type="ECO:0000259" key="14">
    <source>
        <dbReference type="PROSITE" id="PS50163"/>
    </source>
</evidence>
<dbReference type="Proteomes" id="UP000000483">
    <property type="component" value="Chromosome"/>
</dbReference>
<dbReference type="GO" id="GO:0005829">
    <property type="term" value="C:cytosol"/>
    <property type="evidence" value="ECO:0007669"/>
    <property type="project" value="TreeGrafter"/>
</dbReference>
<dbReference type="GO" id="GO:0005524">
    <property type="term" value="F:ATP binding"/>
    <property type="evidence" value="ECO:0007669"/>
    <property type="project" value="UniProtKB-UniRule"/>
</dbReference>
<accession>F2NE06</accession>
<sequence>MATALANDKSKALEQALNQIEKQYGRGSIMRLGADERTADIGVIPTGSLSLDLALGIGGIPRGRVVEIFGPESSGKTTLALHIIAEAQKLGGVAAFIDAEHALDLNYARRLGVKTEDLLISQPDTGEQALEIAEILVRSNALDAIVVDSVAALVPRSEIEGDMGDAQMGSQARLMSQALRKLTAAISKSQTSVIFINQIRMKIGLVYGNPETTTGGNALKFYASQRLDIRKGLPLKDGNEIIGSRTKVRVVKNKLAAPFRECEFDVIFGQGISREGDLLDLAADLNLVQKSGSWYSYGSERMAQGRENAKAFLREHPEVLAELDTQVRAKFGVTKNPGSESEAVKGETA</sequence>
<dbReference type="EMBL" id="CP002629">
    <property type="protein sequence ID" value="AEB10574.1"/>
    <property type="molecule type" value="Genomic_DNA"/>
</dbReference>
<dbReference type="HAMAP" id="MF_00268">
    <property type="entry name" value="RecA"/>
    <property type="match status" value="1"/>
</dbReference>
<evidence type="ECO:0000256" key="8">
    <source>
        <dbReference type="ARBA" id="ARBA00023204"/>
    </source>
</evidence>
<dbReference type="PANTHER" id="PTHR45900">
    <property type="entry name" value="RECA"/>
    <property type="match status" value="1"/>
</dbReference>
<gene>
    <name evidence="10" type="primary">recA</name>
    <name evidence="15" type="ordered locus">Desac_2761</name>
</gene>
<keyword evidence="9 10" id="KW-0742">SOS response</keyword>
<dbReference type="InterPro" id="IPR027417">
    <property type="entry name" value="P-loop_NTPase"/>
</dbReference>
<feature type="binding site" evidence="10">
    <location>
        <begin position="70"/>
        <end position="77"/>
    </location>
    <ligand>
        <name>ATP</name>
        <dbReference type="ChEBI" id="CHEBI:30616"/>
    </ligand>
</feature>
<organism evidence="15 16">
    <name type="scientific">Desulfobacca acetoxidans (strain ATCC 700848 / DSM 11109 / ASRB2)</name>
    <dbReference type="NCBI Taxonomy" id="880072"/>
    <lineage>
        <taxon>Bacteria</taxon>
        <taxon>Pseudomonadati</taxon>
        <taxon>Thermodesulfobacteriota</taxon>
        <taxon>Desulfobaccia</taxon>
        <taxon>Desulfobaccales</taxon>
        <taxon>Desulfobaccaceae</taxon>
        <taxon>Desulfobacca</taxon>
    </lineage>
</organism>
<keyword evidence="5 10" id="KW-0067">ATP-binding</keyword>
<dbReference type="GO" id="GO:0006310">
    <property type="term" value="P:DNA recombination"/>
    <property type="evidence" value="ECO:0007669"/>
    <property type="project" value="UniProtKB-UniRule"/>
</dbReference>
<dbReference type="eggNOG" id="COG0468">
    <property type="taxonomic scope" value="Bacteria"/>
</dbReference>
<proteinExistence type="inferred from homology"/>
<dbReference type="PROSITE" id="PS00321">
    <property type="entry name" value="RECA_1"/>
    <property type="match status" value="1"/>
</dbReference>
<dbReference type="AlphaFoldDB" id="F2NE06"/>
<reference evidence="15 16" key="1">
    <citation type="journal article" date="2011" name="Stand. Genomic Sci.">
        <title>Complete genome sequence of the acetate-degrading sulfate reducer Desulfobacca acetoxidans type strain (ASRB2).</title>
        <authorList>
            <person name="Goker M."/>
            <person name="Teshima H."/>
            <person name="Lapidus A."/>
            <person name="Nolan M."/>
            <person name="Lucas S."/>
            <person name="Hammon N."/>
            <person name="Deshpande S."/>
            <person name="Cheng J.F."/>
            <person name="Tapia R."/>
            <person name="Han C."/>
            <person name="Goodwin L."/>
            <person name="Pitluck S."/>
            <person name="Huntemann M."/>
            <person name="Liolios K."/>
            <person name="Ivanova N."/>
            <person name="Pagani I."/>
            <person name="Mavromatis K."/>
            <person name="Ovchinikova G."/>
            <person name="Pati A."/>
            <person name="Chen A."/>
            <person name="Palaniappan K."/>
            <person name="Land M."/>
            <person name="Hauser L."/>
            <person name="Brambilla E.M."/>
            <person name="Rohde M."/>
            <person name="Spring S."/>
            <person name="Detter J.C."/>
            <person name="Woyke T."/>
            <person name="Bristow J."/>
            <person name="Eisen J.A."/>
            <person name="Markowitz V."/>
            <person name="Hugenholtz P."/>
            <person name="Kyrpides N.C."/>
            <person name="Klenk H.P."/>
        </authorList>
    </citation>
    <scope>NUCLEOTIDE SEQUENCE [LARGE SCALE GENOMIC DNA]</scope>
    <source>
        <strain evidence="16">ATCC 700848 / DSM 11109 / ASRB2</strain>
    </source>
</reference>
<reference evidence="16" key="2">
    <citation type="submission" date="2011-03" db="EMBL/GenBank/DDBJ databases">
        <title>The complete genome of Desulfobacca acetoxidans DSM 11109.</title>
        <authorList>
            <consortium name="US DOE Joint Genome Institute (JGI-PGF)"/>
            <person name="Lucas S."/>
            <person name="Copeland A."/>
            <person name="Lapidus A."/>
            <person name="Bruce D."/>
            <person name="Goodwin L."/>
            <person name="Pitluck S."/>
            <person name="Peters L."/>
            <person name="Kyrpides N."/>
            <person name="Mavromatis K."/>
            <person name="Ivanova N."/>
            <person name="Ovchinnikova G."/>
            <person name="Teshima H."/>
            <person name="Detter J.C."/>
            <person name="Han C."/>
            <person name="Land M."/>
            <person name="Hauser L."/>
            <person name="Markowitz V."/>
            <person name="Cheng J.-F."/>
            <person name="Hugenholtz P."/>
            <person name="Woyke T."/>
            <person name="Wu D."/>
            <person name="Spring S."/>
            <person name="Schueler E."/>
            <person name="Brambilla E."/>
            <person name="Klenk H.-P."/>
            <person name="Eisen J.A."/>
        </authorList>
    </citation>
    <scope>NUCLEOTIDE SEQUENCE [LARGE SCALE GENOMIC DNA]</scope>
    <source>
        <strain evidence="16">ATCC 700848 / DSM 11109 / ASRB2</strain>
    </source>
</reference>
<feature type="domain" description="RecA family profile 1" evidence="13">
    <location>
        <begin position="40"/>
        <end position="199"/>
    </location>
</feature>
<dbReference type="STRING" id="880072.Desac_2761"/>
<dbReference type="GO" id="GO:0009432">
    <property type="term" value="P:SOS response"/>
    <property type="evidence" value="ECO:0007669"/>
    <property type="project" value="UniProtKB-UniRule"/>
</dbReference>
<dbReference type="GO" id="GO:0003684">
    <property type="term" value="F:damaged DNA binding"/>
    <property type="evidence" value="ECO:0007669"/>
    <property type="project" value="UniProtKB-UniRule"/>
</dbReference>
<dbReference type="SMART" id="SM00382">
    <property type="entry name" value="AAA"/>
    <property type="match status" value="1"/>
</dbReference>
<dbReference type="GO" id="GO:0140664">
    <property type="term" value="F:ATP-dependent DNA damage sensor activity"/>
    <property type="evidence" value="ECO:0007669"/>
    <property type="project" value="InterPro"/>
</dbReference>
<evidence type="ECO:0000256" key="5">
    <source>
        <dbReference type="ARBA" id="ARBA00022840"/>
    </source>
</evidence>
<dbReference type="InterPro" id="IPR049261">
    <property type="entry name" value="RecA-like_C"/>
</dbReference>
<dbReference type="FunFam" id="3.40.50.300:FF:000087">
    <property type="entry name" value="Recombinase RecA"/>
    <property type="match status" value="1"/>
</dbReference>
<dbReference type="Pfam" id="PF21096">
    <property type="entry name" value="RecA_C"/>
    <property type="match status" value="1"/>
</dbReference>
<keyword evidence="16" id="KW-1185">Reference proteome</keyword>
<dbReference type="OrthoDB" id="9776733at2"/>
<comment type="subcellular location">
    <subcellularLocation>
        <location evidence="10">Cytoplasm</location>
    </subcellularLocation>
</comment>
<keyword evidence="4 10" id="KW-0227">DNA damage</keyword>
<evidence type="ECO:0000313" key="15">
    <source>
        <dbReference type="EMBL" id="AEB10574.1"/>
    </source>
</evidence>
<dbReference type="Pfam" id="PF00154">
    <property type="entry name" value="RecA_N"/>
    <property type="match status" value="1"/>
</dbReference>
<comment type="similarity">
    <text evidence="1 10 12">Belongs to the RecA family.</text>
</comment>
<dbReference type="GO" id="GO:0003697">
    <property type="term" value="F:single-stranded DNA binding"/>
    <property type="evidence" value="ECO:0007669"/>
    <property type="project" value="UniProtKB-UniRule"/>
</dbReference>
<evidence type="ECO:0000256" key="9">
    <source>
        <dbReference type="ARBA" id="ARBA00023236"/>
    </source>
</evidence>
<evidence type="ECO:0000256" key="12">
    <source>
        <dbReference type="RuleBase" id="RU004527"/>
    </source>
</evidence>
<evidence type="ECO:0000256" key="2">
    <source>
        <dbReference type="ARBA" id="ARBA00015553"/>
    </source>
</evidence>
<dbReference type="InterPro" id="IPR023400">
    <property type="entry name" value="RecA_C_sf"/>
</dbReference>
<evidence type="ECO:0000256" key="11">
    <source>
        <dbReference type="RuleBase" id="RU000526"/>
    </source>
</evidence>
<keyword evidence="3 10" id="KW-0547">Nucleotide-binding</keyword>
<evidence type="ECO:0000256" key="1">
    <source>
        <dbReference type="ARBA" id="ARBA00009391"/>
    </source>
</evidence>
<dbReference type="PRINTS" id="PR00142">
    <property type="entry name" value="RECA"/>
</dbReference>
<keyword evidence="10" id="KW-0963">Cytoplasm</keyword>
<dbReference type="SUPFAM" id="SSF52540">
    <property type="entry name" value="P-loop containing nucleoside triphosphate hydrolases"/>
    <property type="match status" value="1"/>
</dbReference>
<dbReference type="InterPro" id="IPR003593">
    <property type="entry name" value="AAA+_ATPase"/>
</dbReference>
<dbReference type="GO" id="GO:0006281">
    <property type="term" value="P:DNA repair"/>
    <property type="evidence" value="ECO:0007669"/>
    <property type="project" value="UniProtKB-UniRule"/>
</dbReference>
<dbReference type="InterPro" id="IPR020584">
    <property type="entry name" value="DNA_recomb/repair_RecA_CS"/>
</dbReference>
<keyword evidence="8 10" id="KW-0234">DNA repair</keyword>
<dbReference type="InterPro" id="IPR013765">
    <property type="entry name" value="DNA_recomb/repair_RecA"/>
</dbReference>
<dbReference type="InterPro" id="IPR020588">
    <property type="entry name" value="RecA_ATP-bd"/>
</dbReference>
<evidence type="ECO:0000313" key="16">
    <source>
        <dbReference type="Proteomes" id="UP000000483"/>
    </source>
</evidence>
<dbReference type="KEGG" id="dao:Desac_2761"/>
<keyword evidence="7 10" id="KW-0233">DNA recombination</keyword>
<evidence type="ECO:0000256" key="10">
    <source>
        <dbReference type="HAMAP-Rule" id="MF_00268"/>
    </source>
</evidence>
<evidence type="ECO:0000256" key="7">
    <source>
        <dbReference type="ARBA" id="ARBA00023172"/>
    </source>
</evidence>
<dbReference type="InterPro" id="IPR049428">
    <property type="entry name" value="RecA-like_N"/>
</dbReference>
<dbReference type="HOGENOM" id="CLU_040469_1_2_7"/>
<comment type="function">
    <text evidence="10">Can catalyze the hydrolysis of ATP in the presence of single-stranded DNA, the ATP-dependent uptake of single-stranded DNA by duplex DNA, and the ATP-dependent hybridization of homologous single-stranded DNAs. It interacts with LexA causing its activation and leading to its autocatalytic cleavage.</text>
</comment>
<dbReference type="PROSITE" id="PS50162">
    <property type="entry name" value="RECA_2"/>
    <property type="match status" value="1"/>
</dbReference>
<evidence type="ECO:0000259" key="13">
    <source>
        <dbReference type="PROSITE" id="PS50162"/>
    </source>
</evidence>
<dbReference type="RefSeq" id="WP_013707683.1">
    <property type="nucleotide sequence ID" value="NC_015388.1"/>
</dbReference>
<evidence type="ECO:0000256" key="6">
    <source>
        <dbReference type="ARBA" id="ARBA00023125"/>
    </source>
</evidence>
<dbReference type="InterPro" id="IPR020587">
    <property type="entry name" value="RecA_monomer-monomer_interface"/>
</dbReference>
<dbReference type="PROSITE" id="PS50163">
    <property type="entry name" value="RECA_3"/>
    <property type="match status" value="1"/>
</dbReference>
<name>F2NE06_DESAR</name>
<evidence type="ECO:0000256" key="4">
    <source>
        <dbReference type="ARBA" id="ARBA00022763"/>
    </source>
</evidence>
<dbReference type="CDD" id="cd00983">
    <property type="entry name" value="RecA"/>
    <property type="match status" value="1"/>
</dbReference>
<evidence type="ECO:0000256" key="3">
    <source>
        <dbReference type="ARBA" id="ARBA00022741"/>
    </source>
</evidence>
<dbReference type="NCBIfam" id="TIGR02012">
    <property type="entry name" value="tigrfam_recA"/>
    <property type="match status" value="1"/>
</dbReference>